<evidence type="ECO:0000313" key="4">
    <source>
        <dbReference type="EMBL" id="GEU43288.1"/>
    </source>
</evidence>
<sequence length="450" mass="53247">MCIDYRELNKLTIKNRYPLPRIDDMFDQLQGSHYFLKIDFRSGYHQLRVREEDILKTAFRTRYGHFEFTVMPFDLTNAYAMFMDLMNRICRPYLDKFVIVLIDDILIYSKSKEEHEVHLKLILELLENEKLFGKFSKCKFWLQEKNKKFKWDDGREIAFQSLKDMSCDAPILALPEGTDDFVVYYDASNQGFGCILMQTNKSKASKDINTPAEILRGLDKEFKRKKDGRLYFVERIWVPDYGNLRTLIISEADTTKYSVYPGADMMYYDLRDLYWWPRIKKDIALHVRDRRQDCSNKGKTKDYTRMLKSYADNRRKPLEFSVGDKVLLKVSPWKGVVRFDKRGKLSPRYVGPFEVVKRVGLVAYRLRLPQELVGIHDMFHVSNMKKCLADINLHVPLGEIKINDKLLFVEEPIEFMDRKVKKLKRSWIPIVKFVGTPDEDHNLLGNEKTS</sequence>
<dbReference type="Pfam" id="PF24626">
    <property type="entry name" value="SH3_Tf2-1"/>
    <property type="match status" value="1"/>
</dbReference>
<dbReference type="InterPro" id="IPR043502">
    <property type="entry name" value="DNA/RNA_pol_sf"/>
</dbReference>
<feature type="domain" description="Reverse transcriptase/retrotransposon-derived protein RNase H-like" evidence="2">
    <location>
        <begin position="151"/>
        <end position="203"/>
    </location>
</feature>
<feature type="domain" description="Tf2-1-like SH3-like" evidence="3">
    <location>
        <begin position="323"/>
        <end position="387"/>
    </location>
</feature>
<dbReference type="InterPro" id="IPR000477">
    <property type="entry name" value="RT_dom"/>
</dbReference>
<dbReference type="Pfam" id="PF17919">
    <property type="entry name" value="RT_RNaseH_2"/>
    <property type="match status" value="1"/>
</dbReference>
<name>A0A6L2K1J5_TANCI</name>
<dbReference type="Gene3D" id="3.10.10.10">
    <property type="entry name" value="HIV Type 1 Reverse Transcriptase, subunit A, domain 1"/>
    <property type="match status" value="1"/>
</dbReference>
<dbReference type="AlphaFoldDB" id="A0A6L2K1J5"/>
<feature type="domain" description="Reverse transcriptase" evidence="1">
    <location>
        <begin position="2"/>
        <end position="148"/>
    </location>
</feature>
<evidence type="ECO:0000259" key="3">
    <source>
        <dbReference type="Pfam" id="PF24626"/>
    </source>
</evidence>
<dbReference type="Pfam" id="PF00078">
    <property type="entry name" value="RVT_1"/>
    <property type="match status" value="1"/>
</dbReference>
<dbReference type="SUPFAM" id="SSF56672">
    <property type="entry name" value="DNA/RNA polymerases"/>
    <property type="match status" value="1"/>
</dbReference>
<dbReference type="InterPro" id="IPR041577">
    <property type="entry name" value="RT_RNaseH_2"/>
</dbReference>
<dbReference type="InterPro" id="IPR043128">
    <property type="entry name" value="Rev_trsase/Diguanyl_cyclase"/>
</dbReference>
<dbReference type="PANTHER" id="PTHR24559">
    <property type="entry name" value="TRANSPOSON TY3-I GAG-POL POLYPROTEIN"/>
    <property type="match status" value="1"/>
</dbReference>
<organism evidence="4">
    <name type="scientific">Tanacetum cinerariifolium</name>
    <name type="common">Dalmatian daisy</name>
    <name type="synonym">Chrysanthemum cinerariifolium</name>
    <dbReference type="NCBI Taxonomy" id="118510"/>
    <lineage>
        <taxon>Eukaryota</taxon>
        <taxon>Viridiplantae</taxon>
        <taxon>Streptophyta</taxon>
        <taxon>Embryophyta</taxon>
        <taxon>Tracheophyta</taxon>
        <taxon>Spermatophyta</taxon>
        <taxon>Magnoliopsida</taxon>
        <taxon>eudicotyledons</taxon>
        <taxon>Gunneridae</taxon>
        <taxon>Pentapetalae</taxon>
        <taxon>asterids</taxon>
        <taxon>campanulids</taxon>
        <taxon>Asterales</taxon>
        <taxon>Asteraceae</taxon>
        <taxon>Asteroideae</taxon>
        <taxon>Anthemideae</taxon>
        <taxon>Anthemidinae</taxon>
        <taxon>Tanacetum</taxon>
    </lineage>
</organism>
<dbReference type="InterPro" id="IPR056924">
    <property type="entry name" value="SH3_Tf2-1"/>
</dbReference>
<dbReference type="Gene3D" id="1.10.340.70">
    <property type="match status" value="1"/>
</dbReference>
<accession>A0A6L2K1J5</accession>
<comment type="caution">
    <text evidence="4">The sequence shown here is derived from an EMBL/GenBank/DDBJ whole genome shotgun (WGS) entry which is preliminary data.</text>
</comment>
<dbReference type="Gene3D" id="3.30.70.270">
    <property type="match status" value="1"/>
</dbReference>
<protein>
    <submittedName>
        <fullName evidence="4">Retrotransposon protein, putative, Ty3-gypsy subclass</fullName>
    </submittedName>
</protein>
<dbReference type="PANTHER" id="PTHR24559:SF427">
    <property type="entry name" value="RNA-DIRECTED DNA POLYMERASE"/>
    <property type="match status" value="1"/>
</dbReference>
<gene>
    <name evidence="4" type="ORF">Tci_015266</name>
</gene>
<dbReference type="InterPro" id="IPR053134">
    <property type="entry name" value="RNA-dir_DNA_polymerase"/>
</dbReference>
<evidence type="ECO:0000259" key="2">
    <source>
        <dbReference type="Pfam" id="PF17919"/>
    </source>
</evidence>
<dbReference type="EMBL" id="BKCJ010001688">
    <property type="protein sequence ID" value="GEU43288.1"/>
    <property type="molecule type" value="Genomic_DNA"/>
</dbReference>
<reference evidence="4" key="1">
    <citation type="journal article" date="2019" name="Sci. Rep.">
        <title>Draft genome of Tanacetum cinerariifolium, the natural source of mosquito coil.</title>
        <authorList>
            <person name="Yamashiro T."/>
            <person name="Shiraishi A."/>
            <person name="Satake H."/>
            <person name="Nakayama K."/>
        </authorList>
    </citation>
    <scope>NUCLEOTIDE SEQUENCE</scope>
</reference>
<dbReference type="CDD" id="cd01647">
    <property type="entry name" value="RT_LTR"/>
    <property type="match status" value="1"/>
</dbReference>
<proteinExistence type="predicted"/>
<evidence type="ECO:0000259" key="1">
    <source>
        <dbReference type="Pfam" id="PF00078"/>
    </source>
</evidence>